<keyword evidence="14" id="KW-0067">ATP-binding</keyword>
<organism evidence="24 25">
    <name type="scientific">Undibacterium nitidum</name>
    <dbReference type="NCBI Taxonomy" id="2762298"/>
    <lineage>
        <taxon>Bacteria</taxon>
        <taxon>Pseudomonadati</taxon>
        <taxon>Pseudomonadota</taxon>
        <taxon>Betaproteobacteria</taxon>
        <taxon>Burkholderiales</taxon>
        <taxon>Oxalobacteraceae</taxon>
        <taxon>Undibacterium</taxon>
    </lineage>
</organism>
<evidence type="ECO:0000256" key="14">
    <source>
        <dbReference type="ARBA" id="ARBA00022840"/>
    </source>
</evidence>
<reference evidence="24" key="1">
    <citation type="submission" date="2020-08" db="EMBL/GenBank/DDBJ databases">
        <title>Novel species isolated from subtropical streams in China.</title>
        <authorList>
            <person name="Lu H."/>
        </authorList>
    </citation>
    <scope>NUCLEOTIDE SEQUENCE</scope>
    <source>
        <strain evidence="24">LX22W</strain>
    </source>
</reference>
<evidence type="ECO:0000256" key="2">
    <source>
        <dbReference type="ARBA" id="ARBA00001966"/>
    </source>
</evidence>
<evidence type="ECO:0000256" key="12">
    <source>
        <dbReference type="ARBA" id="ARBA00022741"/>
    </source>
</evidence>
<evidence type="ECO:0000256" key="21">
    <source>
        <dbReference type="SAM" id="Phobius"/>
    </source>
</evidence>
<comment type="function">
    <text evidence="18">Member of the two-component regulatory system NreB/NreC involved in the control of dissimilatory nitrate/nitrite reduction in response to oxygen. NreB functions as a direct oxygen sensor histidine kinase which is autophosphorylated, in the absence of oxygen, probably at the conserved histidine residue, and transfers its phosphate group probably to a conserved aspartate residue of NreC. NreB/NreC activates the expression of the nitrate (narGHJI) and nitrite (nir) reductase operons, as well as the putative nitrate transporter gene narT.</text>
</comment>
<dbReference type="SUPFAM" id="SSF158472">
    <property type="entry name" value="HAMP domain-like"/>
    <property type="match status" value="1"/>
</dbReference>
<dbReference type="InterPro" id="IPR003594">
    <property type="entry name" value="HATPase_dom"/>
</dbReference>
<dbReference type="PROSITE" id="PS50109">
    <property type="entry name" value="HIS_KIN"/>
    <property type="match status" value="1"/>
</dbReference>
<dbReference type="GO" id="GO:0046983">
    <property type="term" value="F:protein dimerization activity"/>
    <property type="evidence" value="ECO:0007669"/>
    <property type="project" value="InterPro"/>
</dbReference>
<keyword evidence="12" id="KW-0547">Nucleotide-binding</keyword>
<sequence>MKKLSSRWQGALGGLSWQHWSIRQRLLLIAIFPIAYLFFSMVSYSYYARFKEVHEDLESRATTVSTALAEGLEFHLVANNTQGLRQMIYGVINSDRNIYRIEVLDSAKKEITHVENVGKAQPEPRYTELPIQRQVVWANIVIDTQAGQNRMTSPGNSTERAKQVLGYVRVTMTHDYLLSKQKVRFGVELLMSMLALAISACLAWYLSVSLTAPLRQSIESLRTIRSGRFDQKLEISTGGEVGELQHSINEMADGLHQAQQHLEAKVEERTRELNQSRNEALKADAEKRRLIHKVNTIVEAERQSIAVEIHDELNASLIAVRLESERIARIASKAEMEGNLQAYAEIQTRAKAVVDMALSLYANGRNLVRRLRPEVLEVMGLQGAIEEMLRLYNDSRDSRDGVDAVPVCHFEFVANGEFTNLHPEIAISAYRIVQEACSNIIKHAQAQHARISISLEPVPPAGGVAGLFIEVHDDGVGFDTEQASAGIGLSGMRERVAVINGRFDLSSSPGAGCQLHIFLPLNLEI</sequence>
<evidence type="ECO:0000256" key="7">
    <source>
        <dbReference type="ARBA" id="ARBA00022485"/>
    </source>
</evidence>
<feature type="domain" description="Histidine kinase" evidence="22">
    <location>
        <begin position="431"/>
        <end position="523"/>
    </location>
</feature>
<evidence type="ECO:0000313" key="24">
    <source>
        <dbReference type="EMBL" id="MBC3880650.1"/>
    </source>
</evidence>
<dbReference type="Pfam" id="PF09984">
    <property type="entry name" value="sCache_4"/>
    <property type="match status" value="1"/>
</dbReference>
<evidence type="ECO:0000256" key="15">
    <source>
        <dbReference type="ARBA" id="ARBA00023004"/>
    </source>
</evidence>
<dbReference type="EC" id="2.7.13.3" evidence="5"/>
<keyword evidence="25" id="KW-1185">Reference proteome</keyword>
<dbReference type="Pfam" id="PF07730">
    <property type="entry name" value="HisKA_3"/>
    <property type="match status" value="1"/>
</dbReference>
<keyword evidence="16" id="KW-0902">Two-component regulatory system</keyword>
<protein>
    <recommendedName>
        <fullName evidence="6">Oxygen sensor histidine kinase NreB</fullName>
        <ecNumber evidence="5">2.7.13.3</ecNumber>
    </recommendedName>
    <alternativeName>
        <fullName evidence="19">Nitrogen regulation protein B</fullName>
    </alternativeName>
</protein>
<dbReference type="PANTHER" id="PTHR24421">
    <property type="entry name" value="NITRATE/NITRITE SENSOR PROTEIN NARX-RELATED"/>
    <property type="match status" value="1"/>
</dbReference>
<dbReference type="AlphaFoldDB" id="A0A923KKC8"/>
<dbReference type="Gene3D" id="6.10.340.10">
    <property type="match status" value="1"/>
</dbReference>
<keyword evidence="17" id="KW-0411">Iron-sulfur</keyword>
<dbReference type="GO" id="GO:0005737">
    <property type="term" value="C:cytoplasm"/>
    <property type="evidence" value="ECO:0007669"/>
    <property type="project" value="UniProtKB-SubCell"/>
</dbReference>
<dbReference type="RefSeq" id="WP_186914862.1">
    <property type="nucleotide sequence ID" value="NZ_JACOFZ010000001.1"/>
</dbReference>
<feature type="transmembrane region" description="Helical" evidence="21">
    <location>
        <begin position="185"/>
        <end position="206"/>
    </location>
</feature>
<gene>
    <name evidence="24" type="ORF">H8K36_04640</name>
</gene>
<evidence type="ECO:0000256" key="4">
    <source>
        <dbReference type="ARBA" id="ARBA00004496"/>
    </source>
</evidence>
<dbReference type="InterPro" id="IPR019247">
    <property type="entry name" value="Histidine_kinase_BarA_N"/>
</dbReference>
<dbReference type="InterPro" id="IPR050482">
    <property type="entry name" value="Sensor_HK_TwoCompSys"/>
</dbReference>
<evidence type="ECO:0000256" key="20">
    <source>
        <dbReference type="SAM" id="Coils"/>
    </source>
</evidence>
<evidence type="ECO:0000256" key="16">
    <source>
        <dbReference type="ARBA" id="ARBA00023012"/>
    </source>
</evidence>
<keyword evidence="8" id="KW-0963">Cytoplasm</keyword>
<dbReference type="EMBL" id="JACOFZ010000001">
    <property type="protein sequence ID" value="MBC3880650.1"/>
    <property type="molecule type" value="Genomic_DNA"/>
</dbReference>
<evidence type="ECO:0000256" key="3">
    <source>
        <dbReference type="ARBA" id="ARBA00004370"/>
    </source>
</evidence>
<keyword evidence="13" id="KW-0418">Kinase</keyword>
<feature type="domain" description="HAMP" evidence="23">
    <location>
        <begin position="208"/>
        <end position="260"/>
    </location>
</feature>
<dbReference type="InterPro" id="IPR005467">
    <property type="entry name" value="His_kinase_dom"/>
</dbReference>
<comment type="catalytic activity">
    <reaction evidence="1">
        <text>ATP + protein L-histidine = ADP + protein N-phospho-L-histidine.</text>
        <dbReference type="EC" id="2.7.13.3"/>
    </reaction>
</comment>
<keyword evidence="11" id="KW-0479">Metal-binding</keyword>
<dbReference type="GO" id="GO:0051539">
    <property type="term" value="F:4 iron, 4 sulfur cluster binding"/>
    <property type="evidence" value="ECO:0007669"/>
    <property type="project" value="UniProtKB-KW"/>
</dbReference>
<dbReference type="GO" id="GO:0046872">
    <property type="term" value="F:metal ion binding"/>
    <property type="evidence" value="ECO:0007669"/>
    <property type="project" value="UniProtKB-KW"/>
</dbReference>
<evidence type="ECO:0000256" key="1">
    <source>
        <dbReference type="ARBA" id="ARBA00000085"/>
    </source>
</evidence>
<evidence type="ECO:0000259" key="22">
    <source>
        <dbReference type="PROSITE" id="PS50109"/>
    </source>
</evidence>
<dbReference type="InterPro" id="IPR003660">
    <property type="entry name" value="HAMP_dom"/>
</dbReference>
<evidence type="ECO:0000256" key="9">
    <source>
        <dbReference type="ARBA" id="ARBA00022553"/>
    </source>
</evidence>
<comment type="caution">
    <text evidence="24">The sequence shown here is derived from an EMBL/GenBank/DDBJ whole genome shotgun (WGS) entry which is preliminary data.</text>
</comment>
<dbReference type="GO" id="GO:0016020">
    <property type="term" value="C:membrane"/>
    <property type="evidence" value="ECO:0007669"/>
    <property type="project" value="UniProtKB-SubCell"/>
</dbReference>
<keyword evidence="7" id="KW-0004">4Fe-4S</keyword>
<dbReference type="SUPFAM" id="SSF55874">
    <property type="entry name" value="ATPase domain of HSP90 chaperone/DNA topoisomerase II/histidine kinase"/>
    <property type="match status" value="1"/>
</dbReference>
<name>A0A923KKC8_9BURK</name>
<dbReference type="Proteomes" id="UP000627446">
    <property type="component" value="Unassembled WGS sequence"/>
</dbReference>
<keyword evidence="10" id="KW-0808">Transferase</keyword>
<keyword evidence="21" id="KW-0472">Membrane</keyword>
<dbReference type="Gene3D" id="1.20.5.1930">
    <property type="match status" value="1"/>
</dbReference>
<comment type="subcellular location">
    <subcellularLocation>
        <location evidence="4">Cytoplasm</location>
    </subcellularLocation>
    <subcellularLocation>
        <location evidence="3">Membrane</location>
    </subcellularLocation>
</comment>
<evidence type="ECO:0000256" key="18">
    <source>
        <dbReference type="ARBA" id="ARBA00024827"/>
    </source>
</evidence>
<evidence type="ECO:0000256" key="19">
    <source>
        <dbReference type="ARBA" id="ARBA00030800"/>
    </source>
</evidence>
<dbReference type="CDD" id="cd06225">
    <property type="entry name" value="HAMP"/>
    <property type="match status" value="1"/>
</dbReference>
<dbReference type="GO" id="GO:0005524">
    <property type="term" value="F:ATP binding"/>
    <property type="evidence" value="ECO:0007669"/>
    <property type="project" value="UniProtKB-KW"/>
</dbReference>
<dbReference type="Pfam" id="PF00672">
    <property type="entry name" value="HAMP"/>
    <property type="match status" value="1"/>
</dbReference>
<feature type="coiled-coil region" evidence="20">
    <location>
        <begin position="259"/>
        <end position="286"/>
    </location>
</feature>
<evidence type="ECO:0000256" key="6">
    <source>
        <dbReference type="ARBA" id="ARBA00017322"/>
    </source>
</evidence>
<dbReference type="PROSITE" id="PS50885">
    <property type="entry name" value="HAMP"/>
    <property type="match status" value="1"/>
</dbReference>
<comment type="cofactor">
    <cofactor evidence="2">
        <name>[4Fe-4S] cluster</name>
        <dbReference type="ChEBI" id="CHEBI:49883"/>
    </cofactor>
</comment>
<keyword evidence="20" id="KW-0175">Coiled coil</keyword>
<evidence type="ECO:0000259" key="23">
    <source>
        <dbReference type="PROSITE" id="PS50885"/>
    </source>
</evidence>
<evidence type="ECO:0000256" key="13">
    <source>
        <dbReference type="ARBA" id="ARBA00022777"/>
    </source>
</evidence>
<dbReference type="InterPro" id="IPR036890">
    <property type="entry name" value="HATPase_C_sf"/>
</dbReference>
<dbReference type="SMART" id="SM00304">
    <property type="entry name" value="HAMP"/>
    <property type="match status" value="1"/>
</dbReference>
<dbReference type="PANTHER" id="PTHR24421:SF10">
    <property type="entry name" value="NITRATE_NITRITE SENSOR PROTEIN NARQ"/>
    <property type="match status" value="1"/>
</dbReference>
<dbReference type="Pfam" id="PF02518">
    <property type="entry name" value="HATPase_c"/>
    <property type="match status" value="1"/>
</dbReference>
<keyword evidence="9" id="KW-0597">Phosphoprotein</keyword>
<evidence type="ECO:0000256" key="17">
    <source>
        <dbReference type="ARBA" id="ARBA00023014"/>
    </source>
</evidence>
<feature type="transmembrane region" description="Helical" evidence="21">
    <location>
        <begin position="26"/>
        <end position="47"/>
    </location>
</feature>
<dbReference type="InterPro" id="IPR004358">
    <property type="entry name" value="Sig_transdc_His_kin-like_C"/>
</dbReference>
<accession>A0A923KKC8</accession>
<keyword evidence="15" id="KW-0408">Iron</keyword>
<dbReference type="GO" id="GO:0000155">
    <property type="term" value="F:phosphorelay sensor kinase activity"/>
    <property type="evidence" value="ECO:0007669"/>
    <property type="project" value="InterPro"/>
</dbReference>
<keyword evidence="21" id="KW-0812">Transmembrane</keyword>
<evidence type="ECO:0000256" key="5">
    <source>
        <dbReference type="ARBA" id="ARBA00012438"/>
    </source>
</evidence>
<evidence type="ECO:0000256" key="8">
    <source>
        <dbReference type="ARBA" id="ARBA00022490"/>
    </source>
</evidence>
<keyword evidence="21" id="KW-1133">Transmembrane helix</keyword>
<evidence type="ECO:0000256" key="11">
    <source>
        <dbReference type="ARBA" id="ARBA00022723"/>
    </source>
</evidence>
<evidence type="ECO:0000313" key="25">
    <source>
        <dbReference type="Proteomes" id="UP000627446"/>
    </source>
</evidence>
<dbReference type="InterPro" id="IPR011712">
    <property type="entry name" value="Sig_transdc_His_kin_sub3_dim/P"/>
</dbReference>
<proteinExistence type="predicted"/>
<dbReference type="PRINTS" id="PR00344">
    <property type="entry name" value="BCTRLSENSOR"/>
</dbReference>
<dbReference type="Gene3D" id="3.30.565.10">
    <property type="entry name" value="Histidine kinase-like ATPase, C-terminal domain"/>
    <property type="match status" value="1"/>
</dbReference>
<dbReference type="CDD" id="cd16917">
    <property type="entry name" value="HATPase_UhpB-NarQ-NarX-like"/>
    <property type="match status" value="1"/>
</dbReference>
<evidence type="ECO:0000256" key="10">
    <source>
        <dbReference type="ARBA" id="ARBA00022679"/>
    </source>
</evidence>
<dbReference type="SMART" id="SM00387">
    <property type="entry name" value="HATPase_c"/>
    <property type="match status" value="1"/>
</dbReference>